<dbReference type="InterPro" id="IPR009038">
    <property type="entry name" value="GOLD_dom"/>
</dbReference>
<evidence type="ECO:0000256" key="1">
    <source>
        <dbReference type="SAM" id="Coils"/>
    </source>
</evidence>
<accession>A0A7S3LHP3</accession>
<dbReference type="InterPro" id="IPR036598">
    <property type="entry name" value="GOLD_dom_sf"/>
</dbReference>
<gene>
    <name evidence="3" type="ORF">ACOF00016_LOCUS18213</name>
</gene>
<protein>
    <recommendedName>
        <fullName evidence="2">GOLD domain-containing protein</fullName>
    </recommendedName>
</protein>
<sequence length="278" mass="30585">MDGLLLVMAEATKDSQPPKMKALEAKAVDKAKATADAAFKPSMNILNAKTADALINLVDGPEIASYDAKESVYAGRTIPIGAGKSLTVPIQVTVPGSVVEYSIEVDNYDVGLAIDAERDEGVTIVKELTRVSSDDSPLKQKFLVGTIPCLIKFSFTNDYSWMREKLVSYKITVTPPSKESLLQSRRSRASTCLKAVQADLKQQFPKLEAVQATKKGLQAEVEKLQKQLQEKQKALEEATAEETFLKERKALRLEQERLLNERLKSGWKDEAALNGGKK</sequence>
<feature type="domain" description="GOLD" evidence="2">
    <location>
        <begin position="69"/>
        <end position="173"/>
    </location>
</feature>
<feature type="coiled-coil region" evidence="1">
    <location>
        <begin position="207"/>
        <end position="248"/>
    </location>
</feature>
<dbReference type="PROSITE" id="PS50866">
    <property type="entry name" value="GOLD"/>
    <property type="match status" value="1"/>
</dbReference>
<evidence type="ECO:0000259" key="2">
    <source>
        <dbReference type="PROSITE" id="PS50866"/>
    </source>
</evidence>
<dbReference type="AlphaFoldDB" id="A0A7S3LHP3"/>
<proteinExistence type="predicted"/>
<dbReference type="EMBL" id="HBIM01024561">
    <property type="protein sequence ID" value="CAE0421576.1"/>
    <property type="molecule type" value="Transcribed_RNA"/>
</dbReference>
<evidence type="ECO:0000313" key="3">
    <source>
        <dbReference type="EMBL" id="CAE0421576.1"/>
    </source>
</evidence>
<name>A0A7S3LHP3_9STRA</name>
<keyword evidence="1" id="KW-0175">Coiled coil</keyword>
<dbReference type="Gene3D" id="2.60.120.680">
    <property type="entry name" value="GOLD domain"/>
    <property type="match status" value="1"/>
</dbReference>
<reference evidence="3" key="1">
    <citation type="submission" date="2021-01" db="EMBL/GenBank/DDBJ databases">
        <authorList>
            <person name="Corre E."/>
            <person name="Pelletier E."/>
            <person name="Niang G."/>
            <person name="Scheremetjew M."/>
            <person name="Finn R."/>
            <person name="Kale V."/>
            <person name="Holt S."/>
            <person name="Cochrane G."/>
            <person name="Meng A."/>
            <person name="Brown T."/>
            <person name="Cohen L."/>
        </authorList>
    </citation>
    <scope>NUCLEOTIDE SEQUENCE</scope>
    <source>
        <strain evidence="3">CCMP127</strain>
    </source>
</reference>
<dbReference type="SUPFAM" id="SSF101576">
    <property type="entry name" value="Supernatant protein factor (SPF), C-terminal domain"/>
    <property type="match status" value="1"/>
</dbReference>
<organism evidence="3">
    <name type="scientific">Amphora coffeiformis</name>
    <dbReference type="NCBI Taxonomy" id="265554"/>
    <lineage>
        <taxon>Eukaryota</taxon>
        <taxon>Sar</taxon>
        <taxon>Stramenopiles</taxon>
        <taxon>Ochrophyta</taxon>
        <taxon>Bacillariophyta</taxon>
        <taxon>Bacillariophyceae</taxon>
        <taxon>Bacillariophycidae</taxon>
        <taxon>Thalassiophysales</taxon>
        <taxon>Catenulaceae</taxon>
        <taxon>Amphora</taxon>
    </lineage>
</organism>